<comment type="similarity">
    <text evidence="1">Belongs to the nucleosome assembly protein (NAP) family.</text>
</comment>
<evidence type="ECO:0000256" key="3">
    <source>
        <dbReference type="SAM" id="Coils"/>
    </source>
</evidence>
<dbReference type="Gene3D" id="3.30.1120.90">
    <property type="entry name" value="Nucleosome assembly protein"/>
    <property type="match status" value="1"/>
</dbReference>
<dbReference type="InterPro" id="IPR002164">
    <property type="entry name" value="NAP_family"/>
</dbReference>
<reference evidence="4" key="1">
    <citation type="journal article" date="2021" name="J. Hered.">
        <title>Genome Assembly of Salicaceae Populus deltoides (Eastern Cottonwood) I-69 Based on Nanopore Sequencing and Hi-C Technologies.</title>
        <authorList>
            <person name="Bai S."/>
            <person name="Wu H."/>
            <person name="Zhang J."/>
            <person name="Pan Z."/>
            <person name="Zhao W."/>
            <person name="Li Z."/>
            <person name="Tong C."/>
        </authorList>
    </citation>
    <scope>NUCLEOTIDE SEQUENCE</scope>
    <source>
        <tissue evidence="4">Leaf</tissue>
    </source>
</reference>
<accession>A0A8T2Z124</accession>
<sequence>REKIVADKGKKSKVTGEEETDHVDGELVLSVEKLQELQDELEKINEQASDEVLGIEQKYNDVRRPVYTKRTDIIKSIPDFWLTAESFLSHPALCDLLTEEDQKIFKYLDSLDVEDSKDVKSGYSITF</sequence>
<name>A0A8T2Z124_POPDE</name>
<evidence type="ECO:0000256" key="1">
    <source>
        <dbReference type="ARBA" id="ARBA00009947"/>
    </source>
</evidence>
<dbReference type="InterPro" id="IPR037231">
    <property type="entry name" value="NAP-like_sf"/>
</dbReference>
<feature type="non-terminal residue" evidence="4">
    <location>
        <position position="1"/>
    </location>
</feature>
<protein>
    <submittedName>
        <fullName evidence="4">Uncharacterized protein</fullName>
    </submittedName>
</protein>
<keyword evidence="5" id="KW-1185">Reference proteome</keyword>
<keyword evidence="3" id="KW-0175">Coiled coil</keyword>
<dbReference type="GO" id="GO:0005634">
    <property type="term" value="C:nucleus"/>
    <property type="evidence" value="ECO:0007669"/>
    <property type="project" value="InterPro"/>
</dbReference>
<dbReference type="GO" id="GO:0006334">
    <property type="term" value="P:nucleosome assembly"/>
    <property type="evidence" value="ECO:0007669"/>
    <property type="project" value="InterPro"/>
</dbReference>
<feature type="non-terminal residue" evidence="4">
    <location>
        <position position="127"/>
    </location>
</feature>
<proteinExistence type="inferred from homology"/>
<dbReference type="AlphaFoldDB" id="A0A8T2Z124"/>
<organism evidence="4 5">
    <name type="scientific">Populus deltoides</name>
    <name type="common">Eastern poplar</name>
    <name type="synonym">Eastern cottonwood</name>
    <dbReference type="NCBI Taxonomy" id="3696"/>
    <lineage>
        <taxon>Eukaryota</taxon>
        <taxon>Viridiplantae</taxon>
        <taxon>Streptophyta</taxon>
        <taxon>Embryophyta</taxon>
        <taxon>Tracheophyta</taxon>
        <taxon>Spermatophyta</taxon>
        <taxon>Magnoliopsida</taxon>
        <taxon>eudicotyledons</taxon>
        <taxon>Gunneridae</taxon>
        <taxon>Pentapetalae</taxon>
        <taxon>rosids</taxon>
        <taxon>fabids</taxon>
        <taxon>Malpighiales</taxon>
        <taxon>Salicaceae</taxon>
        <taxon>Saliceae</taxon>
        <taxon>Populus</taxon>
    </lineage>
</organism>
<evidence type="ECO:0000256" key="2">
    <source>
        <dbReference type="ARBA" id="ARBA00023186"/>
    </source>
</evidence>
<comment type="caution">
    <text evidence="4">The sequence shown here is derived from an EMBL/GenBank/DDBJ whole genome shotgun (WGS) entry which is preliminary data.</text>
</comment>
<dbReference type="SUPFAM" id="SSF143113">
    <property type="entry name" value="NAP-like"/>
    <property type="match status" value="1"/>
</dbReference>
<evidence type="ECO:0000313" key="5">
    <source>
        <dbReference type="Proteomes" id="UP000807159"/>
    </source>
</evidence>
<dbReference type="Gene3D" id="1.20.5.1500">
    <property type="match status" value="1"/>
</dbReference>
<dbReference type="PANTHER" id="PTHR11875">
    <property type="entry name" value="TESTIS-SPECIFIC Y-ENCODED PROTEIN"/>
    <property type="match status" value="1"/>
</dbReference>
<feature type="coiled-coil region" evidence="3">
    <location>
        <begin position="27"/>
        <end position="58"/>
    </location>
</feature>
<dbReference type="GO" id="GO:0042393">
    <property type="term" value="F:histone binding"/>
    <property type="evidence" value="ECO:0007669"/>
    <property type="project" value="UniProtKB-ARBA"/>
</dbReference>
<dbReference type="Proteomes" id="UP000807159">
    <property type="component" value="Chromosome 4"/>
</dbReference>
<keyword evidence="2" id="KW-0143">Chaperone</keyword>
<gene>
    <name evidence="4" type="ORF">H0E87_008505</name>
</gene>
<dbReference type="EMBL" id="JACEGQ020000004">
    <property type="protein sequence ID" value="KAH8510991.1"/>
    <property type="molecule type" value="Genomic_DNA"/>
</dbReference>
<evidence type="ECO:0000313" key="4">
    <source>
        <dbReference type="EMBL" id="KAH8510991.1"/>
    </source>
</evidence>
<dbReference type="GO" id="GO:0000724">
    <property type="term" value="P:double-strand break repair via homologous recombination"/>
    <property type="evidence" value="ECO:0007669"/>
    <property type="project" value="UniProtKB-ARBA"/>
</dbReference>